<keyword evidence="1" id="KW-0238">DNA-binding</keyword>
<accession>A0A0T7FQR6</accession>
<dbReference type="Pfam" id="PF04014">
    <property type="entry name" value="MazE_antitoxin"/>
    <property type="match status" value="1"/>
</dbReference>
<reference evidence="3 4" key="1">
    <citation type="submission" date="2014-08" db="EMBL/GenBank/DDBJ databases">
        <authorList>
            <person name="Chen Y.-H."/>
        </authorList>
    </citation>
    <scope>NUCLEOTIDE SEQUENCE [LARGE SCALE GENOMIC DNA]</scope>
</reference>
<dbReference type="SMART" id="SM00966">
    <property type="entry name" value="SpoVT_AbrB"/>
    <property type="match status" value="1"/>
</dbReference>
<dbReference type="PROSITE" id="PS51740">
    <property type="entry name" value="SPOVT_ABRB"/>
    <property type="match status" value="1"/>
</dbReference>
<dbReference type="NCBIfam" id="TIGR01439">
    <property type="entry name" value="lp_hng_hel_AbrB"/>
    <property type="match status" value="1"/>
</dbReference>
<sequence>MNVAIRKIGNSEGIIIPKEVLDRMGLKAGDSVNLAEEAGRLVLKPIDDDFARQLEHAERFMDKYKVALKKLAE</sequence>
<evidence type="ECO:0000313" key="3">
    <source>
        <dbReference type="EMBL" id="CDZ37345.1"/>
    </source>
</evidence>
<evidence type="ECO:0000256" key="1">
    <source>
        <dbReference type="PROSITE-ProRule" id="PRU01076"/>
    </source>
</evidence>
<name>A0A0T7FQR6_NEOGA</name>
<dbReference type="RefSeq" id="WP_046667821.1">
    <property type="nucleotide sequence ID" value="NZ_CCRH01000010.1"/>
</dbReference>
<dbReference type="InterPro" id="IPR037914">
    <property type="entry name" value="SpoVT-AbrB_sf"/>
</dbReference>
<dbReference type="InterPro" id="IPR007159">
    <property type="entry name" value="SpoVT-AbrB_dom"/>
</dbReference>
<proteinExistence type="predicted"/>
<feature type="domain" description="SpoVT-AbrB" evidence="2">
    <location>
        <begin position="3"/>
        <end position="48"/>
    </location>
</feature>
<evidence type="ECO:0000259" key="2">
    <source>
        <dbReference type="PROSITE" id="PS51740"/>
    </source>
</evidence>
<dbReference type="AlphaFoldDB" id="A0A0T7FQR6"/>
<dbReference type="GO" id="GO:0003677">
    <property type="term" value="F:DNA binding"/>
    <property type="evidence" value="ECO:0007669"/>
    <property type="project" value="UniProtKB-UniRule"/>
</dbReference>
<dbReference type="SUPFAM" id="SSF89447">
    <property type="entry name" value="AbrB/MazE/MraZ-like"/>
    <property type="match status" value="1"/>
</dbReference>
<dbReference type="OrthoDB" id="5459182at2"/>
<dbReference type="Proteomes" id="UP000046176">
    <property type="component" value="Unassembled WGS sequence"/>
</dbReference>
<dbReference type="EMBL" id="CCRH01000010">
    <property type="protein sequence ID" value="CDZ37345.1"/>
    <property type="molecule type" value="Genomic_DNA"/>
</dbReference>
<dbReference type="Gene3D" id="2.10.260.10">
    <property type="match status" value="1"/>
</dbReference>
<organism evidence="3 4">
    <name type="scientific">Neorhizobium galegae bv. officinalis</name>
    <dbReference type="NCBI Taxonomy" id="323656"/>
    <lineage>
        <taxon>Bacteria</taxon>
        <taxon>Pseudomonadati</taxon>
        <taxon>Pseudomonadota</taxon>
        <taxon>Alphaproteobacteria</taxon>
        <taxon>Hyphomicrobiales</taxon>
        <taxon>Rhizobiaceae</taxon>
        <taxon>Rhizobium/Agrobacterium group</taxon>
        <taxon>Neorhizobium</taxon>
    </lineage>
</organism>
<protein>
    <recommendedName>
        <fullName evidence="2">SpoVT-AbrB domain-containing protein</fullName>
    </recommendedName>
</protein>
<evidence type="ECO:0000313" key="4">
    <source>
        <dbReference type="Proteomes" id="UP000046176"/>
    </source>
</evidence>
<gene>
    <name evidence="3" type="ORF">NGAL_HAMBI1145_38120</name>
</gene>
<dbReference type="InterPro" id="IPR013432">
    <property type="entry name" value="Doc_partner"/>
</dbReference>
<dbReference type="NCBIfam" id="TIGR02609">
    <property type="entry name" value="doc_partner"/>
    <property type="match status" value="1"/>
</dbReference>